<dbReference type="RefSeq" id="WP_209457506.1">
    <property type="nucleotide sequence ID" value="NZ_BAAACS010000017.1"/>
</dbReference>
<accession>A0ABS4EE62</accession>
<dbReference type="PANTHER" id="PTHR36439">
    <property type="entry name" value="BLL4334 PROTEIN"/>
    <property type="match status" value="1"/>
</dbReference>
<dbReference type="Gene3D" id="3.30.70.1260">
    <property type="entry name" value="bacterial protein sp0830 like"/>
    <property type="match status" value="1"/>
</dbReference>
<dbReference type="PIRSF" id="PIRSF008502">
    <property type="entry name" value="UCP008502"/>
    <property type="match status" value="1"/>
</dbReference>
<gene>
    <name evidence="1" type="ORF">J2Z43_002609</name>
</gene>
<dbReference type="SUPFAM" id="SSF160379">
    <property type="entry name" value="SP0830-like"/>
    <property type="match status" value="1"/>
</dbReference>
<comment type="caution">
    <text evidence="1">The sequence shown here is derived from an EMBL/GenBank/DDBJ whole genome shotgun (WGS) entry which is preliminary data.</text>
</comment>
<dbReference type="Gene3D" id="3.30.70.1280">
    <property type="entry name" value="SP0830-like domains"/>
    <property type="match status" value="1"/>
</dbReference>
<organism evidence="1 2">
    <name type="scientific">Metaclostridioides mangenotii</name>
    <dbReference type="NCBI Taxonomy" id="1540"/>
    <lineage>
        <taxon>Bacteria</taxon>
        <taxon>Bacillati</taxon>
        <taxon>Bacillota</taxon>
        <taxon>Clostridia</taxon>
        <taxon>Peptostreptococcales</taxon>
        <taxon>Peptostreptococcaceae</taxon>
        <taxon>Metaclostridioides</taxon>
    </lineage>
</organism>
<reference evidence="1 2" key="1">
    <citation type="submission" date="2021-03" db="EMBL/GenBank/DDBJ databases">
        <title>Genomic Encyclopedia of Type Strains, Phase IV (KMG-IV): sequencing the most valuable type-strain genomes for metagenomic binning, comparative biology and taxonomic classification.</title>
        <authorList>
            <person name="Goeker M."/>
        </authorList>
    </citation>
    <scope>NUCLEOTIDE SEQUENCE [LARGE SCALE GENOMIC DNA]</scope>
    <source>
        <strain evidence="1 2">DSM 1289</strain>
    </source>
</reference>
<proteinExistence type="predicted"/>
<evidence type="ECO:0000313" key="1">
    <source>
        <dbReference type="EMBL" id="MBP1856161.1"/>
    </source>
</evidence>
<dbReference type="Proteomes" id="UP000767291">
    <property type="component" value="Unassembled WGS sequence"/>
</dbReference>
<keyword evidence="2" id="KW-1185">Reference proteome</keyword>
<evidence type="ECO:0000313" key="2">
    <source>
        <dbReference type="Proteomes" id="UP000767291"/>
    </source>
</evidence>
<sequence length="181" mass="20350">MEKYIALLRGVNVGGKNKISMPELKLAFEEIGFLDVISYINSGNVIFSSNTQDKSELIRKSESIIEGKFKLSIPVTVISAKELSDVLKNAPVWWNTEDKEIYDNAFFVIPPTSVEEVFAEVGNAKPEYEKVDSYGNVIFWSASLKTFNKTRWSKTASSSVNKNVTIRNANTTKKLLELTEK</sequence>
<dbReference type="Pfam" id="PF08002">
    <property type="entry name" value="DUF1697"/>
    <property type="match status" value="1"/>
</dbReference>
<name>A0ABS4EE62_9FIRM</name>
<dbReference type="InterPro" id="IPR012545">
    <property type="entry name" value="DUF1697"/>
</dbReference>
<protein>
    <submittedName>
        <fullName evidence="1">Uncharacterized protein (DUF1697 family)</fullName>
    </submittedName>
</protein>
<dbReference type="PANTHER" id="PTHR36439:SF1">
    <property type="entry name" value="DUF1697 DOMAIN-CONTAINING PROTEIN"/>
    <property type="match status" value="1"/>
</dbReference>
<dbReference type="EMBL" id="JAGGJX010000007">
    <property type="protein sequence ID" value="MBP1856161.1"/>
    <property type="molecule type" value="Genomic_DNA"/>
</dbReference>